<keyword evidence="1" id="KW-0863">Zinc-finger</keyword>
<proteinExistence type="predicted"/>
<reference evidence="4 5" key="1">
    <citation type="submission" date="2023-10" db="EMBL/GenBank/DDBJ databases">
        <title>Comparative genomics analysis reveals potential genetic determinants of host preference in Cryptosporidium xiaoi.</title>
        <authorList>
            <person name="Xiao L."/>
            <person name="Li J."/>
        </authorList>
    </citation>
    <scope>NUCLEOTIDE SEQUENCE [LARGE SCALE GENOMIC DNA]</scope>
    <source>
        <strain evidence="4 5">52996</strain>
    </source>
</reference>
<name>A0AAV9Y137_9CRYT</name>
<gene>
    <name evidence="4" type="ORF">RS030_132081</name>
</gene>
<organism evidence="4 5">
    <name type="scientific">Cryptosporidium xiaoi</name>
    <dbReference type="NCBI Taxonomy" id="659607"/>
    <lineage>
        <taxon>Eukaryota</taxon>
        <taxon>Sar</taxon>
        <taxon>Alveolata</taxon>
        <taxon>Apicomplexa</taxon>
        <taxon>Conoidasida</taxon>
        <taxon>Coccidia</taxon>
        <taxon>Eucoccidiorida</taxon>
        <taxon>Eimeriorina</taxon>
        <taxon>Cryptosporidiidae</taxon>
        <taxon>Cryptosporidium</taxon>
    </lineage>
</organism>
<keyword evidence="1" id="KW-0479">Metal-binding</keyword>
<dbReference type="PROSITE" id="PS00028">
    <property type="entry name" value="ZINC_FINGER_C2H2_1"/>
    <property type="match status" value="1"/>
</dbReference>
<comment type="caution">
    <text evidence="4">The sequence shown here is derived from an EMBL/GenBank/DDBJ whole genome shotgun (WGS) entry which is preliminary data.</text>
</comment>
<dbReference type="EMBL" id="JAWDEY010000004">
    <property type="protein sequence ID" value="KAK6590745.1"/>
    <property type="molecule type" value="Genomic_DNA"/>
</dbReference>
<keyword evidence="1" id="KW-0862">Zinc</keyword>
<dbReference type="GO" id="GO:0008270">
    <property type="term" value="F:zinc ion binding"/>
    <property type="evidence" value="ECO:0007669"/>
    <property type="project" value="UniProtKB-KW"/>
</dbReference>
<evidence type="ECO:0000256" key="1">
    <source>
        <dbReference type="PROSITE-ProRule" id="PRU00042"/>
    </source>
</evidence>
<sequence>MAFIDYKDEFFITSAKVRDVINENKQLIYGINSLKHSDEFKNNVNIMLSRLQKNLFFLAHLCNQPKTSKNSLENEVSRPVVPLDYSTENKKFTNITSNRTSNLVLNLPLVTQNTSQHVYFDPNCLEFRSNDTRSSEQMNLQTCDHSNINNPRNNSISRADFDNITSVPSDYENTQNIGFHIGVPSTSQNFIQNQNTEHFICRYCQRKCRNQSGLTQHTMKVHPDAPEVQHLLKQAQSRTNPNSNPLSIVNVGQSAF</sequence>
<keyword evidence="5" id="KW-1185">Reference proteome</keyword>
<evidence type="ECO:0000313" key="5">
    <source>
        <dbReference type="Proteomes" id="UP001311799"/>
    </source>
</evidence>
<feature type="region of interest" description="Disordered" evidence="2">
    <location>
        <begin position="237"/>
        <end position="256"/>
    </location>
</feature>
<evidence type="ECO:0000313" key="4">
    <source>
        <dbReference type="EMBL" id="KAK6590745.1"/>
    </source>
</evidence>
<evidence type="ECO:0000259" key="3">
    <source>
        <dbReference type="PROSITE" id="PS50157"/>
    </source>
</evidence>
<feature type="domain" description="C2H2-type" evidence="3">
    <location>
        <begin position="199"/>
        <end position="227"/>
    </location>
</feature>
<dbReference type="AlphaFoldDB" id="A0AAV9Y137"/>
<dbReference type="PROSITE" id="PS50157">
    <property type="entry name" value="ZINC_FINGER_C2H2_2"/>
    <property type="match status" value="1"/>
</dbReference>
<dbReference type="InterPro" id="IPR013087">
    <property type="entry name" value="Znf_C2H2_type"/>
</dbReference>
<evidence type="ECO:0000256" key="2">
    <source>
        <dbReference type="SAM" id="MobiDB-lite"/>
    </source>
</evidence>
<protein>
    <recommendedName>
        <fullName evidence="3">C2H2-type domain-containing protein</fullName>
    </recommendedName>
</protein>
<accession>A0AAV9Y137</accession>
<dbReference type="Proteomes" id="UP001311799">
    <property type="component" value="Unassembled WGS sequence"/>
</dbReference>